<evidence type="ECO:0000313" key="4">
    <source>
        <dbReference type="Proteomes" id="UP001337655"/>
    </source>
</evidence>
<dbReference type="Pfam" id="PF02137">
    <property type="entry name" value="A_deamin"/>
    <property type="match status" value="1"/>
</dbReference>
<gene>
    <name evidence="3" type="ORF">LTR77_008880</name>
</gene>
<comment type="caution">
    <text evidence="3">The sequence shown here is derived from an EMBL/GenBank/DDBJ whole genome shotgun (WGS) entry which is preliminary data.</text>
</comment>
<feature type="region of interest" description="Disordered" evidence="1">
    <location>
        <begin position="108"/>
        <end position="130"/>
    </location>
</feature>
<dbReference type="GO" id="GO:0002100">
    <property type="term" value="P:tRNA wobble adenosine to inosine editing"/>
    <property type="evidence" value="ECO:0007669"/>
    <property type="project" value="InterPro"/>
</dbReference>
<dbReference type="SMART" id="SM00552">
    <property type="entry name" value="ADEAMc"/>
    <property type="match status" value="1"/>
</dbReference>
<evidence type="ECO:0000256" key="1">
    <source>
        <dbReference type="SAM" id="MobiDB-lite"/>
    </source>
</evidence>
<sequence length="359" mass="40210">MKCLPQNKLAQAQGNVLHDWHAEILAIRAFNRFLVDECADLARKGFEEKDTGGWVRWRHRDDGHARLESAHEGDVGSAPFELRDDVSIHMYCSEAPCGDASMELTMAEQEDDTPWSKSSGSHATDSSMLGRGHFDRLGIVRRKPARPDAPLTLSKSCSDKLAMKQCTSLLSGLTSRLVWPENVYLYTLVLPESQYVGTAVERAFGPQGRMKAVASLNTRQRESWKAGGYAFKPFDVRTTTREFEYSRRSGTTTAAVPSNLSAMVTPQRQEILINGVLQGRKQFDPRGASCASRRAMWKDVIDVAATAGQEIAEVSGKGTCCEMKHTSQIREHVKKDVREMSLQRWERNVGDEEWKIEDS</sequence>
<protein>
    <recommendedName>
        <fullName evidence="2">A to I editase domain-containing protein</fullName>
    </recommendedName>
</protein>
<evidence type="ECO:0000259" key="2">
    <source>
        <dbReference type="PROSITE" id="PS50141"/>
    </source>
</evidence>
<dbReference type="RefSeq" id="XP_064655968.1">
    <property type="nucleotide sequence ID" value="XM_064806109.1"/>
</dbReference>
<dbReference type="GeneID" id="89930212"/>
<dbReference type="PANTHER" id="PTHR47803">
    <property type="entry name" value="TRNA-SPECIFIC ADENOSINE DEAMINASE 1"/>
    <property type="match status" value="1"/>
</dbReference>
<dbReference type="EMBL" id="JAVRRT010000015">
    <property type="protein sequence ID" value="KAK5165956.1"/>
    <property type="molecule type" value="Genomic_DNA"/>
</dbReference>
<name>A0AAV9P474_9PEZI</name>
<dbReference type="InterPro" id="IPR002466">
    <property type="entry name" value="A_deamin"/>
</dbReference>
<evidence type="ECO:0000313" key="3">
    <source>
        <dbReference type="EMBL" id="KAK5165956.1"/>
    </source>
</evidence>
<dbReference type="PROSITE" id="PS50141">
    <property type="entry name" value="A_DEAMIN_EDITASE"/>
    <property type="match status" value="1"/>
</dbReference>
<keyword evidence="4" id="KW-1185">Reference proteome</keyword>
<dbReference type="InterPro" id="IPR042935">
    <property type="entry name" value="Tad1"/>
</dbReference>
<dbReference type="AlphaFoldDB" id="A0AAV9P474"/>
<reference evidence="3 4" key="1">
    <citation type="submission" date="2023-08" db="EMBL/GenBank/DDBJ databases">
        <title>Black Yeasts Isolated from many extreme environments.</title>
        <authorList>
            <person name="Coleine C."/>
            <person name="Stajich J.E."/>
            <person name="Selbmann L."/>
        </authorList>
    </citation>
    <scope>NUCLEOTIDE SEQUENCE [LARGE SCALE GENOMIC DNA]</scope>
    <source>
        <strain evidence="3 4">CCFEE 5935</strain>
    </source>
</reference>
<feature type="compositionally biased region" description="Polar residues" evidence="1">
    <location>
        <begin position="115"/>
        <end position="127"/>
    </location>
</feature>
<dbReference type="PANTHER" id="PTHR47803:SF1">
    <property type="entry name" value="TRNA-SPECIFIC ADENOSINE DEAMINASE 1"/>
    <property type="match status" value="1"/>
</dbReference>
<proteinExistence type="predicted"/>
<accession>A0AAV9P474</accession>
<dbReference type="GO" id="GO:0043829">
    <property type="term" value="F:tRNA-specific adenosine-37 deaminase activity"/>
    <property type="evidence" value="ECO:0007669"/>
    <property type="project" value="TreeGrafter"/>
</dbReference>
<dbReference type="GO" id="GO:0003723">
    <property type="term" value="F:RNA binding"/>
    <property type="evidence" value="ECO:0007669"/>
    <property type="project" value="InterPro"/>
</dbReference>
<dbReference type="Proteomes" id="UP001337655">
    <property type="component" value="Unassembled WGS sequence"/>
</dbReference>
<feature type="domain" description="A to I editase" evidence="2">
    <location>
        <begin position="1"/>
        <end position="204"/>
    </location>
</feature>
<organism evidence="3 4">
    <name type="scientific">Saxophila tyrrhenica</name>
    <dbReference type="NCBI Taxonomy" id="1690608"/>
    <lineage>
        <taxon>Eukaryota</taxon>
        <taxon>Fungi</taxon>
        <taxon>Dikarya</taxon>
        <taxon>Ascomycota</taxon>
        <taxon>Pezizomycotina</taxon>
        <taxon>Dothideomycetes</taxon>
        <taxon>Dothideomycetidae</taxon>
        <taxon>Mycosphaerellales</taxon>
        <taxon>Extremaceae</taxon>
        <taxon>Saxophila</taxon>
    </lineage>
</organism>